<evidence type="ECO:0000313" key="1">
    <source>
        <dbReference type="EMBL" id="KIG11639.1"/>
    </source>
</evidence>
<sequence>MYTCGPVEPVESGEYMIVNQYGQLNPDFEDLVGAQLIIDRDTETSIIRYTRDGTTYEVRHSLTEL</sequence>
<proteinExistence type="predicted"/>
<reference evidence="1 3" key="1">
    <citation type="submission" date="2014-12" db="EMBL/GenBank/DDBJ databases">
        <title>Genome assembly of Enhygromyxa salina DSM 15201.</title>
        <authorList>
            <person name="Sharma G."/>
            <person name="Subramanian S."/>
        </authorList>
    </citation>
    <scope>NUCLEOTIDE SEQUENCE [LARGE SCALE GENOMIC DNA]</scope>
    <source>
        <strain evidence="1 3">DSM 15201</strain>
    </source>
</reference>
<comment type="caution">
    <text evidence="1">The sequence shown here is derived from an EMBL/GenBank/DDBJ whole genome shotgun (WGS) entry which is preliminary data.</text>
</comment>
<gene>
    <name evidence="1" type="ORF">DB30_03018</name>
    <name evidence="2" type="ORF">DB30_03024</name>
</gene>
<name>A0A0C1Z2I6_9BACT</name>
<dbReference type="AlphaFoldDB" id="A0A0C1Z2I6"/>
<evidence type="ECO:0000313" key="2">
    <source>
        <dbReference type="EMBL" id="KIG11645.1"/>
    </source>
</evidence>
<evidence type="ECO:0000313" key="3">
    <source>
        <dbReference type="Proteomes" id="UP000031599"/>
    </source>
</evidence>
<dbReference type="Proteomes" id="UP000031599">
    <property type="component" value="Unassembled WGS sequence"/>
</dbReference>
<protein>
    <submittedName>
        <fullName evidence="1">Uncharacterized protein</fullName>
    </submittedName>
</protein>
<dbReference type="EMBL" id="JMCC02000211">
    <property type="protein sequence ID" value="KIG11639.1"/>
    <property type="molecule type" value="Genomic_DNA"/>
</dbReference>
<accession>A0A0C1Z2I6</accession>
<organism evidence="1 3">
    <name type="scientific">Enhygromyxa salina</name>
    <dbReference type="NCBI Taxonomy" id="215803"/>
    <lineage>
        <taxon>Bacteria</taxon>
        <taxon>Pseudomonadati</taxon>
        <taxon>Myxococcota</taxon>
        <taxon>Polyangia</taxon>
        <taxon>Nannocystales</taxon>
        <taxon>Nannocystaceae</taxon>
        <taxon>Enhygromyxa</taxon>
    </lineage>
</organism>
<dbReference type="EMBL" id="JMCC02000211">
    <property type="protein sequence ID" value="KIG11645.1"/>
    <property type="molecule type" value="Genomic_DNA"/>
</dbReference>